<dbReference type="SUPFAM" id="SSF56507">
    <property type="entry name" value="Methionine synthase activation domain-like"/>
    <property type="match status" value="1"/>
</dbReference>
<comment type="caution">
    <text evidence="1">The sequence shown here is derived from an EMBL/GenBank/DDBJ whole genome shotgun (WGS) entry which is preliminary data.</text>
</comment>
<evidence type="ECO:0000313" key="2">
    <source>
        <dbReference type="Proteomes" id="UP000266506"/>
    </source>
</evidence>
<proteinExistence type="predicted"/>
<dbReference type="Proteomes" id="UP000266506">
    <property type="component" value="Unassembled WGS sequence"/>
</dbReference>
<dbReference type="Gene3D" id="3.40.109.40">
    <property type="match status" value="1"/>
</dbReference>
<dbReference type="GO" id="GO:0008705">
    <property type="term" value="F:methionine synthase activity"/>
    <property type="evidence" value="ECO:0007669"/>
    <property type="project" value="InterPro"/>
</dbReference>
<keyword evidence="2" id="KW-1185">Reference proteome</keyword>
<dbReference type="OrthoDB" id="1420678at2"/>
<dbReference type="InterPro" id="IPR037010">
    <property type="entry name" value="VitB12-dep_Met_synth_activ_sf"/>
</dbReference>
<dbReference type="InParanoid" id="A0A397RTW0"/>
<reference evidence="1 2" key="1">
    <citation type="submission" date="2018-08" db="EMBL/GenBank/DDBJ databases">
        <title>Genomic Encyclopedia of Archaeal and Bacterial Type Strains, Phase II (KMG-II): from individual species to whole genera.</title>
        <authorList>
            <person name="Goeker M."/>
        </authorList>
    </citation>
    <scope>NUCLEOTIDE SEQUENCE [LARGE SCALE GENOMIC DNA]</scope>
    <source>
        <strain evidence="1 2">ATCC 27112</strain>
    </source>
</reference>
<dbReference type="RefSeq" id="WP_119016179.1">
    <property type="nucleotide sequence ID" value="NZ_QXEV01000009.1"/>
</dbReference>
<accession>A0A397RTW0</accession>
<evidence type="ECO:0000313" key="1">
    <source>
        <dbReference type="EMBL" id="RIA75859.1"/>
    </source>
</evidence>
<dbReference type="AlphaFoldDB" id="A0A397RTW0"/>
<protein>
    <submittedName>
        <fullName evidence="1">Cobalamin-dependent methionine synthase-like protein</fullName>
    </submittedName>
</protein>
<sequence length="207" mass="24176">MSSVSYSDISHIVYSYLGYRNLSRDEKIDKLIIECLEEIEQISSFKYIYQEYDYILDFLKKKQYLEYLGDSTSYLICATTLGSQIDKRSKYYQMKDMVKMCVFDATASAYLEYMADMYEKSIRNDLSYRFCPGYQNTDVADIRPIHELLKADKVIGITLLDSNLMVPQKSMIGIVGINCHAKKSCKNCFLLENCDYRKEGIRCYTIK</sequence>
<dbReference type="EMBL" id="QXEV01000009">
    <property type="protein sequence ID" value="RIA75859.1"/>
    <property type="molecule type" value="Genomic_DNA"/>
</dbReference>
<organism evidence="1 2">
    <name type="scientific">Anaeroplasma bactoclasticum</name>
    <dbReference type="NCBI Taxonomy" id="2088"/>
    <lineage>
        <taxon>Bacteria</taxon>
        <taxon>Bacillati</taxon>
        <taxon>Mycoplasmatota</taxon>
        <taxon>Mollicutes</taxon>
        <taxon>Anaeroplasmatales</taxon>
        <taxon>Anaeroplasmataceae</taxon>
        <taxon>Anaeroplasma</taxon>
    </lineage>
</organism>
<gene>
    <name evidence="1" type="ORF">EI71_01031</name>
</gene>
<name>A0A397RTW0_9MOLU</name>